<evidence type="ECO:0000313" key="2">
    <source>
        <dbReference type="Proteomes" id="UP000035680"/>
    </source>
</evidence>
<accession>A0A0K0G572</accession>
<dbReference type="Pfam" id="PF22486">
    <property type="entry name" value="MATH_2"/>
    <property type="match status" value="1"/>
</dbReference>
<dbReference type="Gene3D" id="2.60.210.10">
    <property type="entry name" value="Apoptosis, Tumor Necrosis Factor Receptor Associated Protein 2, Chain A"/>
    <property type="match status" value="1"/>
</dbReference>
<evidence type="ECO:0000259" key="1">
    <source>
        <dbReference type="PROSITE" id="PS50144"/>
    </source>
</evidence>
<protein>
    <submittedName>
        <fullName evidence="3">Speckle-type POZ protein-like (inferred by orthology to a human protein)</fullName>
    </submittedName>
</protein>
<reference evidence="2" key="1">
    <citation type="submission" date="2014-07" db="EMBL/GenBank/DDBJ databases">
        <authorList>
            <person name="Martin A.A"/>
            <person name="De Silva N."/>
        </authorList>
    </citation>
    <scope>NUCLEOTIDE SEQUENCE</scope>
</reference>
<organism evidence="2 3">
    <name type="scientific">Strongyloides venezuelensis</name>
    <name type="common">Threadworm</name>
    <dbReference type="NCBI Taxonomy" id="75913"/>
    <lineage>
        <taxon>Eukaryota</taxon>
        <taxon>Metazoa</taxon>
        <taxon>Ecdysozoa</taxon>
        <taxon>Nematoda</taxon>
        <taxon>Chromadorea</taxon>
        <taxon>Rhabditida</taxon>
        <taxon>Tylenchina</taxon>
        <taxon>Panagrolaimomorpha</taxon>
        <taxon>Strongyloidoidea</taxon>
        <taxon>Strongyloididae</taxon>
        <taxon>Strongyloides</taxon>
    </lineage>
</organism>
<reference evidence="3" key="2">
    <citation type="submission" date="2015-08" db="UniProtKB">
        <authorList>
            <consortium name="WormBaseParasite"/>
        </authorList>
    </citation>
    <scope>IDENTIFICATION</scope>
</reference>
<dbReference type="WBParaSite" id="SVE_1988600.1">
    <property type="protein sequence ID" value="SVE_1988600.1"/>
    <property type="gene ID" value="SVE_1988600"/>
</dbReference>
<feature type="domain" description="MATH" evidence="1">
    <location>
        <begin position="45"/>
        <end position="127"/>
    </location>
</feature>
<dbReference type="PROSITE" id="PS50144">
    <property type="entry name" value="MATH"/>
    <property type="match status" value="1"/>
</dbReference>
<dbReference type="STRING" id="75913.A0A0K0G572"/>
<dbReference type="InterPro" id="IPR002083">
    <property type="entry name" value="MATH/TRAF_dom"/>
</dbReference>
<dbReference type="SUPFAM" id="SSF49599">
    <property type="entry name" value="TRAF domain-like"/>
    <property type="match status" value="1"/>
</dbReference>
<dbReference type="Proteomes" id="UP000035680">
    <property type="component" value="Unassembled WGS sequence"/>
</dbReference>
<dbReference type="InterPro" id="IPR008974">
    <property type="entry name" value="TRAF-like"/>
</dbReference>
<proteinExistence type="predicted"/>
<keyword evidence="2" id="KW-1185">Reference proteome</keyword>
<evidence type="ECO:0000313" key="3">
    <source>
        <dbReference type="WBParaSite" id="SVE_1988600.1"/>
    </source>
</evidence>
<sequence>MTNILQVEINLSNILVLLSLEEKLVWFFENIVSYASYNIESKVNKFNYICSIPNFSLCSEKTGEKIISPTFVIGRKERSELCLWVYPNGDQEDSKEYVSVFLALLKPDKTKIKHRFSILNDMGEEKI</sequence>
<name>A0A0K0G572_STRVS</name>
<dbReference type="AlphaFoldDB" id="A0A0K0G572"/>